<evidence type="ECO:0000256" key="1">
    <source>
        <dbReference type="ARBA" id="ARBA00004370"/>
    </source>
</evidence>
<proteinExistence type="predicted"/>
<comment type="caution">
    <text evidence="4">The sequence shown here is derived from an EMBL/GenBank/DDBJ whole genome shotgun (WGS) entry which is preliminary data.</text>
</comment>
<gene>
    <name evidence="4" type="ORF">SteCoe_29200</name>
</gene>
<evidence type="ECO:0000313" key="4">
    <source>
        <dbReference type="EMBL" id="OMJ72385.1"/>
    </source>
</evidence>
<dbReference type="EMBL" id="MPUH01000906">
    <property type="protein sequence ID" value="OMJ72385.1"/>
    <property type="molecule type" value="Genomic_DNA"/>
</dbReference>
<dbReference type="PROSITE" id="PS51746">
    <property type="entry name" value="PPM_2"/>
    <property type="match status" value="1"/>
</dbReference>
<organism evidence="4 5">
    <name type="scientific">Stentor coeruleus</name>
    <dbReference type="NCBI Taxonomy" id="5963"/>
    <lineage>
        <taxon>Eukaryota</taxon>
        <taxon>Sar</taxon>
        <taxon>Alveolata</taxon>
        <taxon>Ciliophora</taxon>
        <taxon>Postciliodesmatophora</taxon>
        <taxon>Heterotrichea</taxon>
        <taxon>Heterotrichida</taxon>
        <taxon>Stentoridae</taxon>
        <taxon>Stentor</taxon>
    </lineage>
</organism>
<dbReference type="SMART" id="SM00332">
    <property type="entry name" value="PP2Cc"/>
    <property type="match status" value="1"/>
</dbReference>
<evidence type="ECO:0000256" key="2">
    <source>
        <dbReference type="ARBA" id="ARBA00023136"/>
    </source>
</evidence>
<accession>A0A1R2B6V1</accession>
<dbReference type="SUPFAM" id="SSF81606">
    <property type="entry name" value="PP2C-like"/>
    <property type="match status" value="1"/>
</dbReference>
<dbReference type="GO" id="GO:0016020">
    <property type="term" value="C:membrane"/>
    <property type="evidence" value="ECO:0007669"/>
    <property type="project" value="UniProtKB-SubCell"/>
</dbReference>
<dbReference type="Proteomes" id="UP000187209">
    <property type="component" value="Unassembled WGS sequence"/>
</dbReference>
<name>A0A1R2B6V1_9CILI</name>
<reference evidence="4 5" key="1">
    <citation type="submission" date="2016-11" db="EMBL/GenBank/DDBJ databases">
        <title>The macronuclear genome of Stentor coeruleus: a giant cell with tiny introns.</title>
        <authorList>
            <person name="Slabodnick M."/>
            <person name="Ruby J.G."/>
            <person name="Reiff S.B."/>
            <person name="Swart E.C."/>
            <person name="Gosai S."/>
            <person name="Prabakaran S."/>
            <person name="Witkowska E."/>
            <person name="Larue G.E."/>
            <person name="Fisher S."/>
            <person name="Freeman R.M."/>
            <person name="Gunawardena J."/>
            <person name="Chu W."/>
            <person name="Stover N.A."/>
            <person name="Gregory B.D."/>
            <person name="Nowacki M."/>
            <person name="Derisi J."/>
            <person name="Roy S.W."/>
            <person name="Marshall W.F."/>
            <person name="Sood P."/>
        </authorList>
    </citation>
    <scope>NUCLEOTIDE SEQUENCE [LARGE SCALE GENOMIC DNA]</scope>
    <source>
        <strain evidence="4">WM001</strain>
    </source>
</reference>
<dbReference type="InterPro" id="IPR001932">
    <property type="entry name" value="PPM-type_phosphatase-like_dom"/>
</dbReference>
<dbReference type="Gene3D" id="3.60.40.10">
    <property type="entry name" value="PPM-type phosphatase domain"/>
    <property type="match status" value="1"/>
</dbReference>
<comment type="subcellular location">
    <subcellularLocation>
        <location evidence="1">Membrane</location>
    </subcellularLocation>
</comment>
<feature type="domain" description="PPM-type phosphatase" evidence="3">
    <location>
        <begin position="27"/>
        <end position="289"/>
    </location>
</feature>
<dbReference type="InterPro" id="IPR015655">
    <property type="entry name" value="PP2C"/>
</dbReference>
<dbReference type="PANTHER" id="PTHR47992">
    <property type="entry name" value="PROTEIN PHOSPHATASE"/>
    <property type="match status" value="1"/>
</dbReference>
<protein>
    <recommendedName>
        <fullName evidence="3">PPM-type phosphatase domain-containing protein</fullName>
    </recommendedName>
</protein>
<dbReference type="AlphaFoldDB" id="A0A1R2B6V1"/>
<dbReference type="Pfam" id="PF00481">
    <property type="entry name" value="PP2C"/>
    <property type="match status" value="1"/>
</dbReference>
<keyword evidence="2" id="KW-0472">Membrane</keyword>
<dbReference type="OrthoDB" id="10264738at2759"/>
<dbReference type="InterPro" id="IPR036457">
    <property type="entry name" value="PPM-type-like_dom_sf"/>
</dbReference>
<evidence type="ECO:0000313" key="5">
    <source>
        <dbReference type="Proteomes" id="UP000187209"/>
    </source>
</evidence>
<dbReference type="CDD" id="cd00143">
    <property type="entry name" value="PP2Cc"/>
    <property type="match status" value="1"/>
</dbReference>
<evidence type="ECO:0000259" key="3">
    <source>
        <dbReference type="PROSITE" id="PS51746"/>
    </source>
</evidence>
<keyword evidence="5" id="KW-1185">Reference proteome</keyword>
<dbReference type="GO" id="GO:0004722">
    <property type="term" value="F:protein serine/threonine phosphatase activity"/>
    <property type="evidence" value="ECO:0007669"/>
    <property type="project" value="InterPro"/>
</dbReference>
<sequence length="290" mass="32294">MERKKKKKSEEIKLPQAPQGPQIIIKSSGSATLQGISQQNPTKKNQDTCFQYNMPTCFVCGVADGHGHYGEFISKYISDNISSYRFTNKPNHPQLYNFLQNNLKTLNVDIQYSGSTLSLVTVTNEIIISNVGDSCVILGSLSSTNKNKVSWNGRVISKIHKLEDREEAQRISQSGGRITWGNPSRLWLRNEDVPGLAVTRAIGDIVANRIGLIYEPYVYSFIPTFEDKWLVVCSDGVTDSLSIENITKIVGLLWKNASAQTAAEKLVNEARKCCTSDYVDDTTCVVVYIN</sequence>